<name>A0AAW6BEK4_LACAM</name>
<comment type="similarity">
    <text evidence="2 6">Belongs to the transposase mutator family.</text>
</comment>
<accession>A0AAW6BEK4</accession>
<dbReference type="RefSeq" id="WP_271327336.1">
    <property type="nucleotide sequence ID" value="NZ_JAOTHC010000071.1"/>
</dbReference>
<keyword evidence="5 6" id="KW-0233">DNA recombination</keyword>
<proteinExistence type="inferred from homology"/>
<evidence type="ECO:0000313" key="8">
    <source>
        <dbReference type="Proteomes" id="UP001141961"/>
    </source>
</evidence>
<evidence type="ECO:0000256" key="6">
    <source>
        <dbReference type="RuleBase" id="RU365089"/>
    </source>
</evidence>
<organism evidence="7 8">
    <name type="scientific">Lactobacillus amylovorus</name>
    <dbReference type="NCBI Taxonomy" id="1604"/>
    <lineage>
        <taxon>Bacteria</taxon>
        <taxon>Bacillati</taxon>
        <taxon>Bacillota</taxon>
        <taxon>Bacilli</taxon>
        <taxon>Lactobacillales</taxon>
        <taxon>Lactobacillaceae</taxon>
        <taxon>Lactobacillus</taxon>
    </lineage>
</organism>
<evidence type="ECO:0000313" key="7">
    <source>
        <dbReference type="EMBL" id="MDB6247711.1"/>
    </source>
</evidence>
<evidence type="ECO:0000256" key="2">
    <source>
        <dbReference type="ARBA" id="ARBA00010961"/>
    </source>
</evidence>
<evidence type="ECO:0000256" key="3">
    <source>
        <dbReference type="ARBA" id="ARBA00022578"/>
    </source>
</evidence>
<gene>
    <name evidence="7" type="ORF">ODV14_10665</name>
</gene>
<comment type="function">
    <text evidence="1 6">Required for the transposition of the insertion element.</text>
</comment>
<dbReference type="GO" id="GO:0006313">
    <property type="term" value="P:DNA transposition"/>
    <property type="evidence" value="ECO:0007669"/>
    <property type="project" value="UniProtKB-UniRule"/>
</dbReference>
<protein>
    <recommendedName>
        <fullName evidence="6">Mutator family transposase</fullName>
    </recommendedName>
</protein>
<dbReference type="AlphaFoldDB" id="A0AAW6BEK4"/>
<dbReference type="PANTHER" id="PTHR33217">
    <property type="entry name" value="TRANSPOSASE FOR INSERTION SEQUENCE ELEMENT IS1081"/>
    <property type="match status" value="1"/>
</dbReference>
<evidence type="ECO:0000256" key="5">
    <source>
        <dbReference type="ARBA" id="ARBA00023172"/>
    </source>
</evidence>
<keyword evidence="6" id="KW-0814">Transposable element</keyword>
<dbReference type="Proteomes" id="UP001141961">
    <property type="component" value="Unassembled WGS sequence"/>
</dbReference>
<evidence type="ECO:0000256" key="4">
    <source>
        <dbReference type="ARBA" id="ARBA00023125"/>
    </source>
</evidence>
<reference evidence="7" key="1">
    <citation type="journal article" date="2022" name="Microorganisms">
        <title>Antibiotic Susceptibility, Resistance Gene Determinants and Corresponding Genomic Regions in Lactobacillus amylovorus Isolates Derived from Wild Boars and Domestic Pigs.</title>
        <authorList>
            <person name="Moravkova M."/>
            <person name="Kostovova I."/>
            <person name="Kavanova K."/>
            <person name="Pechar R."/>
            <person name="Stanek S."/>
            <person name="Brychta A."/>
            <person name="Zeman M."/>
            <person name="Kubasova T."/>
        </authorList>
    </citation>
    <scope>NUCLEOTIDE SEQUENCE</scope>
    <source>
        <strain evidence="7">M597B</strain>
    </source>
</reference>
<keyword evidence="3 6" id="KW-0815">Transposition</keyword>
<sequence>PYARDGWNTGNSRNGAYFRKVDTQFGKIEIQVPRDRNGLFHQHTLPDYKQHADVLENMIIKLYSKGVTTREIADLIEKMYGSHYSPAQVSNISKQMIPKVEAYHKRKLSDKFFCVYLDATYVPLRRETFEREAVYIAIGIKPNGHKEVIDYCIAPNENIEVWTELLQSMKSRGLEQVELFLSDGVVGMKTALAKTYPQAHFQRCLVHVMRNICAKVRVEDREAIMNEFKQIHQQANKAAAVDVLHAFYAKWDKSYNHVIRNLKDIEPDLLVFYNYPKQIRASIYSTNMIESFNNVIKRKAKPKAEFPTEQSLDTFIGIQAMSYNDRYFNRIHKGFGQVQDTLESYFD</sequence>
<dbReference type="EMBL" id="JAOTHD010000075">
    <property type="protein sequence ID" value="MDB6247711.1"/>
    <property type="molecule type" value="Genomic_DNA"/>
</dbReference>
<dbReference type="Pfam" id="PF00872">
    <property type="entry name" value="Transposase_mut"/>
    <property type="match status" value="1"/>
</dbReference>
<dbReference type="PROSITE" id="PS01007">
    <property type="entry name" value="TRANSPOSASE_MUTATOR"/>
    <property type="match status" value="1"/>
</dbReference>
<feature type="non-terminal residue" evidence="7">
    <location>
        <position position="1"/>
    </location>
</feature>
<evidence type="ECO:0000256" key="1">
    <source>
        <dbReference type="ARBA" id="ARBA00002190"/>
    </source>
</evidence>
<dbReference type="PANTHER" id="PTHR33217:SF8">
    <property type="entry name" value="MUTATOR FAMILY TRANSPOSASE"/>
    <property type="match status" value="1"/>
</dbReference>
<reference evidence="7" key="2">
    <citation type="submission" date="2022-10" db="EMBL/GenBank/DDBJ databases">
        <authorList>
            <person name="Kostovova I."/>
            <person name="Moravkova M."/>
            <person name="Pechar R."/>
        </authorList>
    </citation>
    <scope>NUCLEOTIDE SEQUENCE</scope>
    <source>
        <strain evidence="7">M597B</strain>
    </source>
</reference>
<comment type="caution">
    <text evidence="7">The sequence shown here is derived from an EMBL/GenBank/DDBJ whole genome shotgun (WGS) entry which is preliminary data.</text>
</comment>
<keyword evidence="4 6" id="KW-0238">DNA-binding</keyword>
<dbReference type="NCBIfam" id="NF033543">
    <property type="entry name" value="transpos_IS256"/>
    <property type="match status" value="1"/>
</dbReference>
<dbReference type="InterPro" id="IPR001207">
    <property type="entry name" value="Transposase_mutator"/>
</dbReference>
<dbReference type="GO" id="GO:0004803">
    <property type="term" value="F:transposase activity"/>
    <property type="evidence" value="ECO:0007669"/>
    <property type="project" value="UniProtKB-UniRule"/>
</dbReference>
<dbReference type="GO" id="GO:0003677">
    <property type="term" value="F:DNA binding"/>
    <property type="evidence" value="ECO:0007669"/>
    <property type="project" value="UniProtKB-UniRule"/>
</dbReference>